<evidence type="ECO:0000313" key="4">
    <source>
        <dbReference type="Proteomes" id="UP000005723"/>
    </source>
</evidence>
<keyword evidence="2" id="KW-0472">Membrane</keyword>
<dbReference type="HOGENOM" id="CLU_161289_0_0_6"/>
<gene>
    <name evidence="3" type="ORF">HMPREF0758_4493</name>
</gene>
<dbReference type="EMBL" id="ADBY01000058">
    <property type="protein sequence ID" value="EFE93609.1"/>
    <property type="molecule type" value="Genomic_DNA"/>
</dbReference>
<dbReference type="Proteomes" id="UP000005723">
    <property type="component" value="Unassembled WGS sequence"/>
</dbReference>
<name>D4E8J3_SEROD</name>
<comment type="caution">
    <text evidence="3">The sequence shown here is derived from an EMBL/GenBank/DDBJ whole genome shotgun (WGS) entry which is preliminary data.</text>
</comment>
<dbReference type="InterPro" id="IPR010815">
    <property type="entry name" value="DUF1418"/>
</dbReference>
<accession>D4E8J3</accession>
<evidence type="ECO:0008006" key="5">
    <source>
        <dbReference type="Google" id="ProtNLM"/>
    </source>
</evidence>
<reference evidence="3 4" key="1">
    <citation type="submission" date="2010-01" db="EMBL/GenBank/DDBJ databases">
        <authorList>
            <person name="Muzny D."/>
            <person name="Qin X."/>
            <person name="Deng J."/>
            <person name="Jiang H."/>
            <person name="Liu Y."/>
            <person name="Qu J."/>
            <person name="Song X.-Z."/>
            <person name="Zhang L."/>
            <person name="Thornton R."/>
            <person name="Coyle M."/>
            <person name="Francisco L."/>
            <person name="Jackson L."/>
            <person name="Javaid M."/>
            <person name="Korchina V."/>
            <person name="Kovar C."/>
            <person name="Mata R."/>
            <person name="Mathew T."/>
            <person name="Ngo R."/>
            <person name="Nguyen L."/>
            <person name="Nguyen N."/>
            <person name="Okwuonu G."/>
            <person name="Ongeri F."/>
            <person name="Pham C."/>
            <person name="Simmons D."/>
            <person name="Wilczek-Boney K."/>
            <person name="Hale W."/>
            <person name="Jakkamsetti A."/>
            <person name="Pham P."/>
            <person name="Ruth R."/>
            <person name="San Lucas F."/>
            <person name="Warren J."/>
            <person name="Zhang J."/>
            <person name="Zhao Z."/>
            <person name="Zhou C."/>
            <person name="Zhu D."/>
            <person name="Lee S."/>
            <person name="Bess C."/>
            <person name="Blankenburg K."/>
            <person name="Forbes L."/>
            <person name="Fu Q."/>
            <person name="Gubbala S."/>
            <person name="Hirani K."/>
            <person name="Jayaseelan J.C."/>
            <person name="Lara F."/>
            <person name="Munidasa M."/>
            <person name="Palculict T."/>
            <person name="Patil S."/>
            <person name="Pu L.-L."/>
            <person name="Saada N."/>
            <person name="Tang L."/>
            <person name="Weissenberger G."/>
            <person name="Zhu Y."/>
            <person name="Hemphill L."/>
            <person name="Shang Y."/>
            <person name="Youmans B."/>
            <person name="Ayvaz T."/>
            <person name="Ross M."/>
            <person name="Santibanez J."/>
            <person name="Aqrawi P."/>
            <person name="Gross S."/>
            <person name="Joshi V."/>
            <person name="Fowler G."/>
            <person name="Nazareth L."/>
            <person name="Reid J."/>
            <person name="Worley K."/>
            <person name="Petrosino J."/>
            <person name="Highlander S."/>
            <person name="Gibbs R."/>
        </authorList>
    </citation>
    <scope>NUCLEOTIDE SEQUENCE [LARGE SCALE GENOMIC DNA]</scope>
    <source>
        <strain evidence="3 4">DSM 4582</strain>
    </source>
</reference>
<dbReference type="STRING" id="667129.HMPREF0758_4493"/>
<protein>
    <recommendedName>
        <fullName evidence="5">DUF1418 family protein</fullName>
    </recommendedName>
</protein>
<evidence type="ECO:0000256" key="1">
    <source>
        <dbReference type="SAM" id="MobiDB-lite"/>
    </source>
</evidence>
<proteinExistence type="predicted"/>
<dbReference type="Pfam" id="PF07214">
    <property type="entry name" value="DUF1418"/>
    <property type="match status" value="1"/>
</dbReference>
<sequence>MTGGSNMRSFGDLPRPVLALEGVGMVMLVLAYLSIHDYVQLPGWLGSQTAAVGMIFLGVALMIPAAAFLVWRVVQGFGPLMHGGLPPENDRRKASPEDKKDRPPHD</sequence>
<keyword evidence="2" id="KW-0812">Transmembrane</keyword>
<keyword evidence="4" id="KW-1185">Reference proteome</keyword>
<keyword evidence="2" id="KW-1133">Transmembrane helix</keyword>
<organism evidence="3 4">
    <name type="scientific">Serratia odorifera DSM 4582</name>
    <dbReference type="NCBI Taxonomy" id="667129"/>
    <lineage>
        <taxon>Bacteria</taxon>
        <taxon>Pseudomonadati</taxon>
        <taxon>Pseudomonadota</taxon>
        <taxon>Gammaproteobacteria</taxon>
        <taxon>Enterobacterales</taxon>
        <taxon>Yersiniaceae</taxon>
        <taxon>Serratia</taxon>
    </lineage>
</organism>
<dbReference type="AlphaFoldDB" id="D4E8J3"/>
<feature type="transmembrane region" description="Helical" evidence="2">
    <location>
        <begin position="17"/>
        <end position="35"/>
    </location>
</feature>
<feature type="compositionally biased region" description="Basic and acidic residues" evidence="1">
    <location>
        <begin position="88"/>
        <end position="106"/>
    </location>
</feature>
<feature type="region of interest" description="Disordered" evidence="1">
    <location>
        <begin position="82"/>
        <end position="106"/>
    </location>
</feature>
<evidence type="ECO:0000313" key="3">
    <source>
        <dbReference type="EMBL" id="EFE93609.1"/>
    </source>
</evidence>
<evidence type="ECO:0000256" key="2">
    <source>
        <dbReference type="SAM" id="Phobius"/>
    </source>
</evidence>
<feature type="transmembrane region" description="Helical" evidence="2">
    <location>
        <begin position="50"/>
        <end position="71"/>
    </location>
</feature>